<evidence type="ECO:0000256" key="2">
    <source>
        <dbReference type="ARBA" id="ARBA00010846"/>
    </source>
</evidence>
<evidence type="ECO:0000259" key="5">
    <source>
        <dbReference type="PROSITE" id="PS50097"/>
    </source>
</evidence>
<dbReference type="Gene3D" id="1.25.40.420">
    <property type="match status" value="1"/>
</dbReference>
<dbReference type="CDD" id="cd18186">
    <property type="entry name" value="BTB_POZ_ZBTB_KLHL-like"/>
    <property type="match status" value="1"/>
</dbReference>
<evidence type="ECO:0000256" key="1">
    <source>
        <dbReference type="ARBA" id="ARBA00004123"/>
    </source>
</evidence>
<dbReference type="SMART" id="SM00225">
    <property type="entry name" value="BTB"/>
    <property type="match status" value="1"/>
</dbReference>
<keyword evidence="6" id="KW-1185">Reference proteome</keyword>
<dbReference type="PROSITE" id="PS50097">
    <property type="entry name" value="BTB"/>
    <property type="match status" value="1"/>
</dbReference>
<dbReference type="InterPro" id="IPR056423">
    <property type="entry name" value="BACK_BPM_SPOP"/>
</dbReference>
<dbReference type="Pfam" id="PF00651">
    <property type="entry name" value="BTB"/>
    <property type="match status" value="1"/>
</dbReference>
<dbReference type="InterPro" id="IPR011333">
    <property type="entry name" value="SKP1/BTB/POZ_sf"/>
</dbReference>
<comment type="similarity">
    <text evidence="2">Belongs to the Tdpoz family.</text>
</comment>
<name>A0A7E4V3C2_PANRE</name>
<feature type="domain" description="BTB" evidence="5">
    <location>
        <begin position="174"/>
        <end position="243"/>
    </location>
</feature>
<evidence type="ECO:0000256" key="3">
    <source>
        <dbReference type="ARBA" id="ARBA00022786"/>
    </source>
</evidence>
<comment type="subcellular location">
    <subcellularLocation>
        <location evidence="1">Nucleus</location>
    </subcellularLocation>
</comment>
<keyword evidence="3" id="KW-0833">Ubl conjugation pathway</keyword>
<protein>
    <submittedName>
        <fullName evidence="7">BTB domain-containing protein</fullName>
    </submittedName>
</protein>
<dbReference type="PANTHER" id="PTHR24413">
    <property type="entry name" value="SPECKLE-TYPE POZ PROTEIN"/>
    <property type="match status" value="1"/>
</dbReference>
<evidence type="ECO:0000313" key="6">
    <source>
        <dbReference type="Proteomes" id="UP000492821"/>
    </source>
</evidence>
<dbReference type="SUPFAM" id="SSF49599">
    <property type="entry name" value="TRAF domain-like"/>
    <property type="match status" value="1"/>
</dbReference>
<proteinExistence type="inferred from homology"/>
<dbReference type="GO" id="GO:0005634">
    <property type="term" value="C:nucleus"/>
    <property type="evidence" value="ECO:0007669"/>
    <property type="project" value="UniProtKB-SubCell"/>
</dbReference>
<evidence type="ECO:0000256" key="4">
    <source>
        <dbReference type="ARBA" id="ARBA00023242"/>
    </source>
</evidence>
<organism evidence="6 7">
    <name type="scientific">Panagrellus redivivus</name>
    <name type="common">Microworm</name>
    <dbReference type="NCBI Taxonomy" id="6233"/>
    <lineage>
        <taxon>Eukaryota</taxon>
        <taxon>Metazoa</taxon>
        <taxon>Ecdysozoa</taxon>
        <taxon>Nematoda</taxon>
        <taxon>Chromadorea</taxon>
        <taxon>Rhabditida</taxon>
        <taxon>Tylenchina</taxon>
        <taxon>Panagrolaimomorpha</taxon>
        <taxon>Panagrolaimoidea</taxon>
        <taxon>Panagrolaimidae</taxon>
        <taxon>Panagrellus</taxon>
    </lineage>
</organism>
<accession>A0A7E4V3C2</accession>
<evidence type="ECO:0000313" key="7">
    <source>
        <dbReference type="WBParaSite" id="Pan_g15961.t1"/>
    </source>
</evidence>
<sequence length="352" mass="40491">MVSHTKSYSITEVKSVVHTHTWNIHDLSHIDNSYVESELDTSDDDVRKRQFRVRLLPRGTKDSNVHFTFFQVFSQSNLNFKAKFTITNAAGVEIPVAMTERQHPYNGHFEYVRRTQLLAHALPEDVIKIVLKLTIIRDTKTRAVLNDPSIRRRDPSLNTLSANFEDHLLDEKFTDFTIRCHGDCPPIKCHRFILWSRSPVFQAMLDERNEECQRGEVVFQDIDHYDMKHFIHYIYTGRVPHINNPTIAVGLLQLAVRFDVSELKGAAEDVLQKVLDAENVSEILQLADKLKVENLKKACIRYLMKNAPAALETSGWKTLSTYNADLVAEILGKVDNAPPAKRRRLGQIIYIE</sequence>
<keyword evidence="4" id="KW-0539">Nucleus</keyword>
<dbReference type="Gene3D" id="3.30.710.10">
    <property type="entry name" value="Potassium Channel Kv1.1, Chain A"/>
    <property type="match status" value="1"/>
</dbReference>
<reference evidence="6" key="1">
    <citation type="journal article" date="2013" name="Genetics">
        <title>The draft genome and transcriptome of Panagrellus redivivus are shaped by the harsh demands of a free-living lifestyle.</title>
        <authorList>
            <person name="Srinivasan J."/>
            <person name="Dillman A.R."/>
            <person name="Macchietto M.G."/>
            <person name="Heikkinen L."/>
            <person name="Lakso M."/>
            <person name="Fracchia K.M."/>
            <person name="Antoshechkin I."/>
            <person name="Mortazavi A."/>
            <person name="Wong G."/>
            <person name="Sternberg P.W."/>
        </authorList>
    </citation>
    <scope>NUCLEOTIDE SEQUENCE [LARGE SCALE GENOMIC DNA]</scope>
    <source>
        <strain evidence="6">MT8872</strain>
    </source>
</reference>
<dbReference type="Proteomes" id="UP000492821">
    <property type="component" value="Unassembled WGS sequence"/>
</dbReference>
<reference evidence="7" key="2">
    <citation type="submission" date="2020-10" db="UniProtKB">
        <authorList>
            <consortium name="WormBaseParasite"/>
        </authorList>
    </citation>
    <scope>IDENTIFICATION</scope>
</reference>
<dbReference type="SUPFAM" id="SSF54695">
    <property type="entry name" value="POZ domain"/>
    <property type="match status" value="1"/>
</dbReference>
<dbReference type="AlphaFoldDB" id="A0A7E4V3C2"/>
<dbReference type="InterPro" id="IPR000210">
    <property type="entry name" value="BTB/POZ_dom"/>
</dbReference>
<dbReference type="Pfam" id="PF24570">
    <property type="entry name" value="BACK_BPM_SPOP"/>
    <property type="match status" value="1"/>
</dbReference>
<dbReference type="WBParaSite" id="Pan_g15961.t1">
    <property type="protein sequence ID" value="Pan_g15961.t1"/>
    <property type="gene ID" value="Pan_g15961"/>
</dbReference>